<evidence type="ECO:0000256" key="6">
    <source>
        <dbReference type="ARBA" id="ARBA00022692"/>
    </source>
</evidence>
<feature type="site" description="Reversibly protonated during proton transport" evidence="14">
    <location>
        <position position="62"/>
    </location>
</feature>
<dbReference type="SUPFAM" id="SSF81333">
    <property type="entry name" value="F1F0 ATP synthase subunit C"/>
    <property type="match status" value="1"/>
</dbReference>
<dbReference type="InterPro" id="IPR002379">
    <property type="entry name" value="ATPase_proteolipid_c-like_dom"/>
</dbReference>
<keyword evidence="6 14" id="KW-0812">Transmembrane</keyword>
<dbReference type="GO" id="GO:0045259">
    <property type="term" value="C:proton-transporting ATP synthase complex"/>
    <property type="evidence" value="ECO:0007669"/>
    <property type="project" value="UniProtKB-KW"/>
</dbReference>
<keyword evidence="7 14" id="KW-0375">Hydrogen ion transport</keyword>
<keyword evidence="12 14" id="KW-0066">ATP synthesis</keyword>
<keyword evidence="5 14" id="KW-0138">CF(0)</keyword>
<feature type="domain" description="V-ATPase proteolipid subunit C-like" evidence="15">
    <location>
        <begin position="14"/>
        <end position="75"/>
    </location>
</feature>
<dbReference type="InterPro" id="IPR035921">
    <property type="entry name" value="F/V-ATP_Csub_sf"/>
</dbReference>
<dbReference type="EMBL" id="DWZH01000087">
    <property type="protein sequence ID" value="HJB11122.1"/>
    <property type="molecule type" value="Genomic_DNA"/>
</dbReference>
<dbReference type="FunFam" id="1.20.20.10:FF:000002">
    <property type="entry name" value="ATP synthase subunit c"/>
    <property type="match status" value="1"/>
</dbReference>
<comment type="caution">
    <text evidence="16">The sequence shown here is derived from an EMBL/GenBank/DDBJ whole genome shotgun (WGS) entry which is preliminary data.</text>
</comment>
<accession>A0A9D2RQM6</accession>
<evidence type="ECO:0000256" key="12">
    <source>
        <dbReference type="ARBA" id="ARBA00023310"/>
    </source>
</evidence>
<dbReference type="AlphaFoldDB" id="A0A9D2RQM6"/>
<reference evidence="16" key="2">
    <citation type="submission" date="2021-04" db="EMBL/GenBank/DDBJ databases">
        <authorList>
            <person name="Gilroy R."/>
        </authorList>
    </citation>
    <scope>NUCLEOTIDE SEQUENCE</scope>
    <source>
        <strain evidence="16">ChiHjej13B12-24818</strain>
    </source>
</reference>
<comment type="function">
    <text evidence="14">Key component of the F(0) channel; it plays a direct role in translocation across the membrane. A homomeric c-ring of between 10-14 subunits forms the central stalk rotor element with the F(1) delta and epsilon subunits.</text>
</comment>
<dbReference type="GO" id="GO:0033177">
    <property type="term" value="C:proton-transporting two-sector ATPase complex, proton-transporting domain"/>
    <property type="evidence" value="ECO:0007669"/>
    <property type="project" value="InterPro"/>
</dbReference>
<evidence type="ECO:0000256" key="7">
    <source>
        <dbReference type="ARBA" id="ARBA00022781"/>
    </source>
</evidence>
<dbReference type="NCBIfam" id="TIGR01260">
    <property type="entry name" value="ATP_synt_c"/>
    <property type="match status" value="1"/>
</dbReference>
<evidence type="ECO:0000313" key="16">
    <source>
        <dbReference type="EMBL" id="HJB11122.1"/>
    </source>
</evidence>
<reference evidence="16" key="1">
    <citation type="journal article" date="2021" name="PeerJ">
        <title>Extensive microbial diversity within the chicken gut microbiome revealed by metagenomics and culture.</title>
        <authorList>
            <person name="Gilroy R."/>
            <person name="Ravi A."/>
            <person name="Getino M."/>
            <person name="Pursley I."/>
            <person name="Horton D.L."/>
            <person name="Alikhan N.F."/>
            <person name="Baker D."/>
            <person name="Gharbi K."/>
            <person name="Hall N."/>
            <person name="Watson M."/>
            <person name="Adriaenssens E.M."/>
            <person name="Foster-Nyarko E."/>
            <person name="Jarju S."/>
            <person name="Secka A."/>
            <person name="Antonio M."/>
            <person name="Oren A."/>
            <person name="Chaudhuri R.R."/>
            <person name="La Ragione R."/>
            <person name="Hildebrand F."/>
            <person name="Pallen M.J."/>
        </authorList>
    </citation>
    <scope>NUCLEOTIDE SEQUENCE</scope>
    <source>
        <strain evidence="16">ChiHjej13B12-24818</strain>
    </source>
</reference>
<dbReference type="Gene3D" id="1.20.20.10">
    <property type="entry name" value="F1F0 ATP synthase subunit C"/>
    <property type="match status" value="1"/>
</dbReference>
<keyword evidence="9 14" id="KW-0406">Ion transport</keyword>
<name>A0A9D2RQM6_9MICO</name>
<comment type="similarity">
    <text evidence="2 14">Belongs to the ATPase C chain family.</text>
</comment>
<proteinExistence type="inferred from homology"/>
<keyword evidence="10 14" id="KW-0446">Lipid-binding</keyword>
<keyword evidence="3 14" id="KW-0813">Transport</keyword>
<dbReference type="InterPro" id="IPR005953">
    <property type="entry name" value="ATP_synth_csu_bac/chlpt"/>
</dbReference>
<evidence type="ECO:0000256" key="14">
    <source>
        <dbReference type="HAMAP-Rule" id="MF_01396"/>
    </source>
</evidence>
<evidence type="ECO:0000313" key="17">
    <source>
        <dbReference type="Proteomes" id="UP000823823"/>
    </source>
</evidence>
<evidence type="ECO:0000256" key="10">
    <source>
        <dbReference type="ARBA" id="ARBA00023121"/>
    </source>
</evidence>
<feature type="transmembrane region" description="Helical" evidence="14">
    <location>
        <begin position="54"/>
        <end position="77"/>
    </location>
</feature>
<dbReference type="PRINTS" id="PR00124">
    <property type="entry name" value="ATPASEC"/>
</dbReference>
<dbReference type="GO" id="GO:0005886">
    <property type="term" value="C:plasma membrane"/>
    <property type="evidence" value="ECO:0007669"/>
    <property type="project" value="UniProtKB-SubCell"/>
</dbReference>
<evidence type="ECO:0000256" key="1">
    <source>
        <dbReference type="ARBA" id="ARBA00004651"/>
    </source>
</evidence>
<evidence type="ECO:0000259" key="15">
    <source>
        <dbReference type="Pfam" id="PF00137"/>
    </source>
</evidence>
<evidence type="ECO:0000256" key="11">
    <source>
        <dbReference type="ARBA" id="ARBA00023136"/>
    </source>
</evidence>
<comment type="subcellular location">
    <subcellularLocation>
        <location evidence="1 14">Cell membrane</location>
        <topology evidence="1 14">Multi-pass membrane protein</topology>
    </subcellularLocation>
</comment>
<sequence length="78" mass="8032">MDPMLLTAIEGNIASVGFGLAALGPGIGLGILVGKTAEAQARQPELRSQLQTTMLIGAGFVEFLALLAIVFGFVLAFI</sequence>
<dbReference type="CDD" id="cd18121">
    <property type="entry name" value="ATP-synt_Fo_c"/>
    <property type="match status" value="1"/>
</dbReference>
<keyword evidence="8 14" id="KW-1133">Transmembrane helix</keyword>
<dbReference type="GO" id="GO:0046933">
    <property type="term" value="F:proton-transporting ATP synthase activity, rotational mechanism"/>
    <property type="evidence" value="ECO:0007669"/>
    <property type="project" value="UniProtKB-UniRule"/>
</dbReference>
<evidence type="ECO:0000256" key="5">
    <source>
        <dbReference type="ARBA" id="ARBA00022547"/>
    </source>
</evidence>
<dbReference type="InterPro" id="IPR000454">
    <property type="entry name" value="ATP_synth_F0_csu"/>
</dbReference>
<evidence type="ECO:0000256" key="8">
    <source>
        <dbReference type="ARBA" id="ARBA00022989"/>
    </source>
</evidence>
<dbReference type="HAMAP" id="MF_01396">
    <property type="entry name" value="ATP_synth_c_bact"/>
    <property type="match status" value="1"/>
</dbReference>
<dbReference type="Pfam" id="PF00137">
    <property type="entry name" value="ATP-synt_C"/>
    <property type="match status" value="1"/>
</dbReference>
<evidence type="ECO:0000256" key="9">
    <source>
        <dbReference type="ARBA" id="ARBA00023065"/>
    </source>
</evidence>
<dbReference type="PROSITE" id="PS00605">
    <property type="entry name" value="ATPASE_C"/>
    <property type="match status" value="1"/>
</dbReference>
<evidence type="ECO:0000256" key="2">
    <source>
        <dbReference type="ARBA" id="ARBA00006704"/>
    </source>
</evidence>
<gene>
    <name evidence="14 16" type="primary">atpE</name>
    <name evidence="16" type="ORF">H9786_11455</name>
</gene>
<feature type="transmembrane region" description="Helical" evidence="14">
    <location>
        <begin position="12"/>
        <end position="33"/>
    </location>
</feature>
<dbReference type="Proteomes" id="UP000823823">
    <property type="component" value="Unassembled WGS sequence"/>
</dbReference>
<evidence type="ECO:0000256" key="13">
    <source>
        <dbReference type="ARBA" id="ARBA00025198"/>
    </source>
</evidence>
<comment type="function">
    <text evidence="13 14">F(1)F(0) ATP synthase produces ATP from ADP in the presence of a proton or sodium gradient. F-type ATPases consist of two structural domains, F(1) containing the extramembraneous catalytic core and F(0) containing the membrane proton channel, linked together by a central stalk and a peripheral stalk. During catalysis, ATP synthesis in the catalytic domain of F(1) is coupled via a rotary mechanism of the central stalk subunits to proton translocation.</text>
</comment>
<organism evidence="16 17">
    <name type="scientific">Candidatus Brachybacterium merdavium</name>
    <dbReference type="NCBI Taxonomy" id="2838513"/>
    <lineage>
        <taxon>Bacteria</taxon>
        <taxon>Bacillati</taxon>
        <taxon>Actinomycetota</taxon>
        <taxon>Actinomycetes</taxon>
        <taxon>Micrococcales</taxon>
        <taxon>Dermabacteraceae</taxon>
        <taxon>Brachybacterium</taxon>
    </lineage>
</organism>
<dbReference type="InterPro" id="IPR038662">
    <property type="entry name" value="ATP_synth_F0_csu_sf"/>
</dbReference>
<protein>
    <recommendedName>
        <fullName evidence="14">ATP synthase subunit c</fullName>
    </recommendedName>
    <alternativeName>
        <fullName evidence="14">ATP synthase F(0) sector subunit c</fullName>
    </alternativeName>
    <alternativeName>
        <fullName evidence="14">F-type ATPase subunit c</fullName>
        <shortName evidence="14">F-ATPase subunit c</shortName>
    </alternativeName>
    <alternativeName>
        <fullName evidence="14">Lipid-binding protein</fullName>
    </alternativeName>
</protein>
<evidence type="ECO:0000256" key="3">
    <source>
        <dbReference type="ARBA" id="ARBA00022448"/>
    </source>
</evidence>
<dbReference type="GO" id="GO:0008289">
    <property type="term" value="F:lipid binding"/>
    <property type="evidence" value="ECO:0007669"/>
    <property type="project" value="UniProtKB-KW"/>
</dbReference>
<keyword evidence="11 14" id="KW-0472">Membrane</keyword>
<keyword evidence="4 14" id="KW-1003">Cell membrane</keyword>
<evidence type="ECO:0000256" key="4">
    <source>
        <dbReference type="ARBA" id="ARBA00022475"/>
    </source>
</evidence>
<dbReference type="InterPro" id="IPR020537">
    <property type="entry name" value="ATP_synth_F0_csu_DDCD_BS"/>
</dbReference>